<comment type="caution">
    <text evidence="2">The sequence shown here is derived from an EMBL/GenBank/DDBJ whole genome shotgun (WGS) entry which is preliminary data.</text>
</comment>
<gene>
    <name evidence="2" type="ORF">RJT34_20798</name>
</gene>
<evidence type="ECO:0000256" key="1">
    <source>
        <dbReference type="SAM" id="MobiDB-lite"/>
    </source>
</evidence>
<dbReference type="Proteomes" id="UP001359559">
    <property type="component" value="Unassembled WGS sequence"/>
</dbReference>
<evidence type="ECO:0000313" key="3">
    <source>
        <dbReference type="Proteomes" id="UP001359559"/>
    </source>
</evidence>
<reference evidence="2 3" key="1">
    <citation type="submission" date="2024-01" db="EMBL/GenBank/DDBJ databases">
        <title>The genomes of 5 underutilized Papilionoideae crops provide insights into root nodulation and disease resistance.</title>
        <authorList>
            <person name="Yuan L."/>
        </authorList>
    </citation>
    <scope>NUCLEOTIDE SEQUENCE [LARGE SCALE GENOMIC DNA]</scope>
    <source>
        <strain evidence="2">LY-2023</strain>
        <tissue evidence="2">Leaf</tissue>
    </source>
</reference>
<dbReference type="AlphaFoldDB" id="A0AAN9ITQ2"/>
<name>A0AAN9ITQ2_CLITE</name>
<sequence>MGGGAWPFLVGGAICLVNSVNERDLSLLNSYVEIIAIVGLQRGIPSKRESSARVDYVPALCTHRPSLLPIEWSGEVFGLRRRGRFAACDVRWSYVVWPLLGQTLTPALHVSRNCKVGMGPLADPETAKYGRETDSEQVPRGKDEKDFEKRVKECLKLSGGKRMGVGDVSWSDVERCEPVRQSAWDIDRYGLWRWPKPGLLKCLWRRHCHDCGWQHASSRRAFVHLRAPGIGLWAPHSTRLETRTKESDMCVSQRARFEREHTCRDPKDGELCLSGAKPEETLVEARSDTDVQIVRLTWVGWCGCFVEPCHGIESSKWAIFGKQNWRCGMNRKLGYGAQLRANLDPTKGVGRLRQQDGGHGSRNPLRRGRGDCCKTRGVSLGGAVVGADLGGSSKYSNENFEGRRGESLPTLETAQPEVGSSGWKSTARRVVSGAPLAALENPEDRVPPMPVVLITASGLQGEQPLANGTIPEPVGCRWTARAALAARAGCRVPVGGRIGSGSFGAFSPGVEQSTQNCALNVKVKKFNQARVNGGSNYDSLKVAKCLVI</sequence>
<dbReference type="EMBL" id="JAYKXN010000005">
    <property type="protein sequence ID" value="KAK7285989.1"/>
    <property type="molecule type" value="Genomic_DNA"/>
</dbReference>
<feature type="region of interest" description="Disordered" evidence="1">
    <location>
        <begin position="348"/>
        <end position="370"/>
    </location>
</feature>
<keyword evidence="3" id="KW-1185">Reference proteome</keyword>
<proteinExistence type="predicted"/>
<accession>A0AAN9ITQ2</accession>
<dbReference type="PANTHER" id="PTHR33220">
    <property type="entry name" value="BNAA09G04420D PROTEIN"/>
    <property type="match status" value="1"/>
</dbReference>
<organism evidence="2 3">
    <name type="scientific">Clitoria ternatea</name>
    <name type="common">Butterfly pea</name>
    <dbReference type="NCBI Taxonomy" id="43366"/>
    <lineage>
        <taxon>Eukaryota</taxon>
        <taxon>Viridiplantae</taxon>
        <taxon>Streptophyta</taxon>
        <taxon>Embryophyta</taxon>
        <taxon>Tracheophyta</taxon>
        <taxon>Spermatophyta</taxon>
        <taxon>Magnoliopsida</taxon>
        <taxon>eudicotyledons</taxon>
        <taxon>Gunneridae</taxon>
        <taxon>Pentapetalae</taxon>
        <taxon>rosids</taxon>
        <taxon>fabids</taxon>
        <taxon>Fabales</taxon>
        <taxon>Fabaceae</taxon>
        <taxon>Papilionoideae</taxon>
        <taxon>50 kb inversion clade</taxon>
        <taxon>NPAAA clade</taxon>
        <taxon>indigoferoid/millettioid clade</taxon>
        <taxon>Phaseoleae</taxon>
        <taxon>Clitoria</taxon>
    </lineage>
</organism>
<evidence type="ECO:0000313" key="2">
    <source>
        <dbReference type="EMBL" id="KAK7285989.1"/>
    </source>
</evidence>
<protein>
    <submittedName>
        <fullName evidence="2">Uncharacterized protein</fullName>
    </submittedName>
</protein>
<feature type="region of interest" description="Disordered" evidence="1">
    <location>
        <begin position="125"/>
        <end position="145"/>
    </location>
</feature>
<dbReference type="PANTHER" id="PTHR33220:SF5">
    <property type="entry name" value="RRNA INTRON-ENCODED HOMING ENDONUCLEASE"/>
    <property type="match status" value="1"/>
</dbReference>